<accession>A0A382DWB3</accession>
<dbReference type="AlphaFoldDB" id="A0A382DWB3"/>
<reference evidence="1" key="1">
    <citation type="submission" date="2018-05" db="EMBL/GenBank/DDBJ databases">
        <authorList>
            <person name="Lanie J.A."/>
            <person name="Ng W.-L."/>
            <person name="Kazmierczak K.M."/>
            <person name="Andrzejewski T.M."/>
            <person name="Davidsen T.M."/>
            <person name="Wayne K.J."/>
            <person name="Tettelin H."/>
            <person name="Glass J.I."/>
            <person name="Rusch D."/>
            <person name="Podicherti R."/>
            <person name="Tsui H.-C.T."/>
            <person name="Winkler M.E."/>
        </authorList>
    </citation>
    <scope>NUCLEOTIDE SEQUENCE</scope>
</reference>
<gene>
    <name evidence="1" type="ORF">METZ01_LOCUS195594</name>
</gene>
<feature type="non-terminal residue" evidence="1">
    <location>
        <position position="1"/>
    </location>
</feature>
<name>A0A382DWB3_9ZZZZ</name>
<dbReference type="EMBL" id="UINC01041450">
    <property type="protein sequence ID" value="SVB42740.1"/>
    <property type="molecule type" value="Genomic_DNA"/>
</dbReference>
<sequence length="34" mass="3821">IDNTVIPEDITKAEEQECIRPAGCRVLEDGTIEY</sequence>
<organism evidence="1">
    <name type="scientific">marine metagenome</name>
    <dbReference type="NCBI Taxonomy" id="408172"/>
    <lineage>
        <taxon>unclassified sequences</taxon>
        <taxon>metagenomes</taxon>
        <taxon>ecological metagenomes</taxon>
    </lineage>
</organism>
<proteinExistence type="predicted"/>
<evidence type="ECO:0000313" key="1">
    <source>
        <dbReference type="EMBL" id="SVB42740.1"/>
    </source>
</evidence>
<protein>
    <submittedName>
        <fullName evidence="1">Uncharacterized protein</fullName>
    </submittedName>
</protein>